<gene>
    <name evidence="2" type="ORF">BDY21DRAFT_374796</name>
</gene>
<dbReference type="OrthoDB" id="3907216at2759"/>
<protein>
    <recommendedName>
        <fullName evidence="4">CENP-V/GFA domain-containing protein</fullName>
    </recommendedName>
</protein>
<dbReference type="SUPFAM" id="SSF51316">
    <property type="entry name" value="Mss4-like"/>
    <property type="match status" value="1"/>
</dbReference>
<feature type="region of interest" description="Disordered" evidence="1">
    <location>
        <begin position="240"/>
        <end position="277"/>
    </location>
</feature>
<accession>A0A6A6NPM6</accession>
<proteinExistence type="predicted"/>
<sequence length="277" mass="30201">MGDRRVHGSCACGRNRYIVDFPDNAGSVSSLAEVLIDNSSLNRRTQASPFSAWLRVPLDWYQSSTHAFFPDETHSVIRRTFYTPLSRPPPPPPPSSSSAAPNGPVDVRRQFCGFCGTPLSAWNEATREAADFISLTLGSVLDEDLDVLQRRGLLPGMDDEDEEDERAAEALASPVDAESGTMVLGGGGDAAMPVRVVQRTRYGTPWFEELTENSKLGKLTSRRGGRASLDGSRRVQWEVVEWTEGDEEGDNEGAGGAAGEKRKRGRESGQGDVEMRI</sequence>
<dbReference type="Proteomes" id="UP000799766">
    <property type="component" value="Unassembled WGS sequence"/>
</dbReference>
<evidence type="ECO:0000313" key="3">
    <source>
        <dbReference type="Proteomes" id="UP000799766"/>
    </source>
</evidence>
<keyword evidence="3" id="KW-1185">Reference proteome</keyword>
<name>A0A6A6NPM6_9PEZI</name>
<organism evidence="2 3">
    <name type="scientific">Lineolata rhizophorae</name>
    <dbReference type="NCBI Taxonomy" id="578093"/>
    <lineage>
        <taxon>Eukaryota</taxon>
        <taxon>Fungi</taxon>
        <taxon>Dikarya</taxon>
        <taxon>Ascomycota</taxon>
        <taxon>Pezizomycotina</taxon>
        <taxon>Dothideomycetes</taxon>
        <taxon>Dothideomycetes incertae sedis</taxon>
        <taxon>Lineolatales</taxon>
        <taxon>Lineolataceae</taxon>
        <taxon>Lineolata</taxon>
    </lineage>
</organism>
<evidence type="ECO:0000313" key="2">
    <source>
        <dbReference type="EMBL" id="KAF2453457.1"/>
    </source>
</evidence>
<feature type="region of interest" description="Disordered" evidence="1">
    <location>
        <begin position="83"/>
        <end position="103"/>
    </location>
</feature>
<feature type="compositionally biased region" description="Pro residues" evidence="1">
    <location>
        <begin position="86"/>
        <end position="95"/>
    </location>
</feature>
<dbReference type="AlphaFoldDB" id="A0A6A6NPM6"/>
<reference evidence="2" key="1">
    <citation type="journal article" date="2020" name="Stud. Mycol.">
        <title>101 Dothideomycetes genomes: a test case for predicting lifestyles and emergence of pathogens.</title>
        <authorList>
            <person name="Haridas S."/>
            <person name="Albert R."/>
            <person name="Binder M."/>
            <person name="Bloem J."/>
            <person name="Labutti K."/>
            <person name="Salamov A."/>
            <person name="Andreopoulos B."/>
            <person name="Baker S."/>
            <person name="Barry K."/>
            <person name="Bills G."/>
            <person name="Bluhm B."/>
            <person name="Cannon C."/>
            <person name="Castanera R."/>
            <person name="Culley D."/>
            <person name="Daum C."/>
            <person name="Ezra D."/>
            <person name="Gonzalez J."/>
            <person name="Henrissat B."/>
            <person name="Kuo A."/>
            <person name="Liang C."/>
            <person name="Lipzen A."/>
            <person name="Lutzoni F."/>
            <person name="Magnuson J."/>
            <person name="Mondo S."/>
            <person name="Nolan M."/>
            <person name="Ohm R."/>
            <person name="Pangilinan J."/>
            <person name="Park H.-J."/>
            <person name="Ramirez L."/>
            <person name="Alfaro M."/>
            <person name="Sun H."/>
            <person name="Tritt A."/>
            <person name="Yoshinaga Y."/>
            <person name="Zwiers L.-H."/>
            <person name="Turgeon B."/>
            <person name="Goodwin S."/>
            <person name="Spatafora J."/>
            <person name="Crous P."/>
            <person name="Grigoriev I."/>
        </authorList>
    </citation>
    <scope>NUCLEOTIDE SEQUENCE</scope>
    <source>
        <strain evidence="2">ATCC 16933</strain>
    </source>
</reference>
<evidence type="ECO:0000256" key="1">
    <source>
        <dbReference type="SAM" id="MobiDB-lite"/>
    </source>
</evidence>
<dbReference type="EMBL" id="MU001697">
    <property type="protein sequence ID" value="KAF2453457.1"/>
    <property type="molecule type" value="Genomic_DNA"/>
</dbReference>
<feature type="compositionally biased region" description="Basic and acidic residues" evidence="1">
    <location>
        <begin position="266"/>
        <end position="277"/>
    </location>
</feature>
<feature type="compositionally biased region" description="Acidic residues" evidence="1">
    <location>
        <begin position="241"/>
        <end position="251"/>
    </location>
</feature>
<evidence type="ECO:0008006" key="4">
    <source>
        <dbReference type="Google" id="ProtNLM"/>
    </source>
</evidence>
<dbReference type="InterPro" id="IPR011057">
    <property type="entry name" value="Mss4-like_sf"/>
</dbReference>
<dbReference type="Gene3D" id="2.170.150.70">
    <property type="match status" value="1"/>
</dbReference>